<sequence>MLKSGLLRLSESPTAKRIITRAPLSRSFAQRFVAGDTLREALDAARALNEAGLSVSLDFLGESVATRDEAEEAARMAIEILEAITREGLNANLSIKPTQLGLDIDEAFCRANIERVLSRAAELGSAPGEIFVRLDMESSAYTERTVALVEGLWADGFTNVGTVLQSMLRRTPEDVARLTALGSRIRLVKGAYQEPDTVAFPDKADTDRVYVESMKTLLEAGTYPALATHDEQIIDAARRFTWERGISKDSFEFQMLYGVRRDLQTRLQEEGYNVRVYVPFGDSWYPYLMRRLAERPANVVFMAGSVMREARSDGAALGKPALAIGAGFLAGLAAAVAWRRRR</sequence>
<keyword evidence="5 10" id="KW-0274">FAD</keyword>
<evidence type="ECO:0000256" key="7">
    <source>
        <dbReference type="ARBA" id="ARBA00023062"/>
    </source>
</evidence>
<protein>
    <recommendedName>
        <fullName evidence="2">proline dehydrogenase</fullName>
        <ecNumber evidence="2">1.5.5.2</ecNumber>
    </recommendedName>
</protein>
<evidence type="ECO:0000256" key="6">
    <source>
        <dbReference type="ARBA" id="ARBA00023002"/>
    </source>
</evidence>
<feature type="binding site" evidence="9">
    <location>
        <position position="290"/>
    </location>
    <ligand>
        <name>substrate</name>
    </ligand>
</feature>
<keyword evidence="4 10" id="KW-0547">Nucleotide-binding</keyword>
<dbReference type="GO" id="GO:0004657">
    <property type="term" value="F:proline dehydrogenase activity"/>
    <property type="evidence" value="ECO:0007669"/>
    <property type="project" value="UniProtKB-EC"/>
</dbReference>
<dbReference type="UniPathway" id="UPA00261">
    <property type="reaction ID" value="UER00373"/>
</dbReference>
<dbReference type="AlphaFoldDB" id="A0A841GUW7"/>
<comment type="cofactor">
    <cofactor evidence="10">
        <name>FAD</name>
        <dbReference type="ChEBI" id="CHEBI:57692"/>
    </cofactor>
    <text evidence="10">Binds 1 FAD per subunit.</text>
</comment>
<feature type="binding site" evidence="10">
    <location>
        <position position="136"/>
    </location>
    <ligand>
        <name>FAD</name>
        <dbReference type="ChEBI" id="CHEBI:57692"/>
    </ligand>
</feature>
<feature type="binding site" evidence="10">
    <location>
        <position position="165"/>
    </location>
    <ligand>
        <name>FAD</name>
        <dbReference type="ChEBI" id="CHEBI:57692"/>
    </ligand>
</feature>
<feature type="binding site" evidence="10">
    <location>
        <begin position="228"/>
        <end position="229"/>
    </location>
    <ligand>
        <name>FAD</name>
        <dbReference type="ChEBI" id="CHEBI:57692"/>
    </ligand>
</feature>
<feature type="binding site" evidence="10">
    <location>
        <begin position="189"/>
        <end position="191"/>
    </location>
    <ligand>
        <name>FAD</name>
        <dbReference type="ChEBI" id="CHEBI:57692"/>
    </ligand>
</feature>
<evidence type="ECO:0000256" key="10">
    <source>
        <dbReference type="PIRSR" id="PIRSR000196-2"/>
    </source>
</evidence>
<organism evidence="13 14">
    <name type="scientific">Longimicrobium terrae</name>
    <dbReference type="NCBI Taxonomy" id="1639882"/>
    <lineage>
        <taxon>Bacteria</taxon>
        <taxon>Pseudomonadati</taxon>
        <taxon>Gemmatimonadota</taxon>
        <taxon>Longimicrobiia</taxon>
        <taxon>Longimicrobiales</taxon>
        <taxon>Longimicrobiaceae</taxon>
        <taxon>Longimicrobium</taxon>
    </lineage>
</organism>
<keyword evidence="7" id="KW-0642">Proline metabolism</keyword>
<dbReference type="GO" id="GO:0000166">
    <property type="term" value="F:nucleotide binding"/>
    <property type="evidence" value="ECO:0007669"/>
    <property type="project" value="UniProtKB-KW"/>
</dbReference>
<dbReference type="InterPro" id="IPR029041">
    <property type="entry name" value="FAD-linked_oxidoreductase-like"/>
</dbReference>
<dbReference type="InterPro" id="IPR015659">
    <property type="entry name" value="Proline_oxidase"/>
</dbReference>
<dbReference type="InterPro" id="IPR008219">
    <property type="entry name" value="PRODH_bac_arc"/>
</dbReference>
<comment type="caution">
    <text evidence="13">The sequence shown here is derived from an EMBL/GenBank/DDBJ whole genome shotgun (WGS) entry which is preliminary data.</text>
</comment>
<evidence type="ECO:0000256" key="11">
    <source>
        <dbReference type="SAM" id="Phobius"/>
    </source>
</evidence>
<accession>A0A841GUW7</accession>
<keyword evidence="3" id="KW-0285">Flavoprotein</keyword>
<dbReference type="InterPro" id="IPR002872">
    <property type="entry name" value="Proline_DH_dom"/>
</dbReference>
<dbReference type="PANTHER" id="PTHR13914:SF0">
    <property type="entry name" value="PROLINE DEHYDROGENASE 1, MITOCHONDRIAL"/>
    <property type="match status" value="1"/>
</dbReference>
<keyword evidence="11" id="KW-0472">Membrane</keyword>
<dbReference type="SUPFAM" id="SSF51730">
    <property type="entry name" value="FAD-linked oxidoreductase"/>
    <property type="match status" value="1"/>
</dbReference>
<feature type="domain" description="Proline dehydrogenase" evidence="12">
    <location>
        <begin position="42"/>
        <end position="302"/>
    </location>
</feature>
<dbReference type="PANTHER" id="PTHR13914">
    <property type="entry name" value="PROLINE OXIDASE"/>
    <property type="match status" value="1"/>
</dbReference>
<gene>
    <name evidence="13" type="ORF">HNQ61_000625</name>
</gene>
<dbReference type="RefSeq" id="WP_170031683.1">
    <property type="nucleotide sequence ID" value="NZ_JABDTL010000001.1"/>
</dbReference>
<feature type="transmembrane region" description="Helical" evidence="11">
    <location>
        <begin position="321"/>
        <end position="338"/>
    </location>
</feature>
<keyword evidence="11" id="KW-0812">Transmembrane</keyword>
<dbReference type="PIRSF" id="PIRSF000196">
    <property type="entry name" value="Pro_dehydrog"/>
    <property type="match status" value="1"/>
</dbReference>
<dbReference type="Gene3D" id="3.20.20.220">
    <property type="match status" value="1"/>
</dbReference>
<keyword evidence="6 13" id="KW-0560">Oxidoreductase</keyword>
<feature type="binding site" evidence="10">
    <location>
        <position position="203"/>
    </location>
    <ligand>
        <name>FAD</name>
        <dbReference type="ChEBI" id="CHEBI:57692"/>
    </ligand>
</feature>
<proteinExistence type="predicted"/>
<keyword evidence="11" id="KW-1133">Transmembrane helix</keyword>
<dbReference type="Proteomes" id="UP000582837">
    <property type="component" value="Unassembled WGS sequence"/>
</dbReference>
<name>A0A841GUW7_9BACT</name>
<evidence type="ECO:0000313" key="13">
    <source>
        <dbReference type="EMBL" id="MBB6069014.1"/>
    </source>
</evidence>
<evidence type="ECO:0000259" key="12">
    <source>
        <dbReference type="Pfam" id="PF01619"/>
    </source>
</evidence>
<evidence type="ECO:0000256" key="4">
    <source>
        <dbReference type="ARBA" id="ARBA00022741"/>
    </source>
</evidence>
<evidence type="ECO:0000256" key="8">
    <source>
        <dbReference type="ARBA" id="ARBA00048779"/>
    </source>
</evidence>
<evidence type="ECO:0000313" key="14">
    <source>
        <dbReference type="Proteomes" id="UP000582837"/>
    </source>
</evidence>
<evidence type="ECO:0000256" key="3">
    <source>
        <dbReference type="ARBA" id="ARBA00022630"/>
    </source>
</evidence>
<dbReference type="GO" id="GO:0010133">
    <property type="term" value="P:L-proline catabolic process to L-glutamate"/>
    <property type="evidence" value="ECO:0007669"/>
    <property type="project" value="UniProtKB-UniPathway"/>
</dbReference>
<dbReference type="Pfam" id="PF01619">
    <property type="entry name" value="Pro_dh"/>
    <property type="match status" value="1"/>
</dbReference>
<feature type="binding site" evidence="9">
    <location>
        <position position="96"/>
    </location>
    <ligand>
        <name>substrate</name>
    </ligand>
</feature>
<comment type="pathway">
    <text evidence="1">Amino-acid degradation; L-proline degradation into L-glutamate; L-glutamate from L-proline: step 1/2.</text>
</comment>
<evidence type="ECO:0000256" key="9">
    <source>
        <dbReference type="PIRSR" id="PIRSR000196-1"/>
    </source>
</evidence>
<evidence type="ECO:0000256" key="1">
    <source>
        <dbReference type="ARBA" id="ARBA00004739"/>
    </source>
</evidence>
<dbReference type="EC" id="1.5.5.2" evidence="2"/>
<reference evidence="13 14" key="1">
    <citation type="submission" date="2020-08" db="EMBL/GenBank/DDBJ databases">
        <title>Genomic Encyclopedia of Type Strains, Phase IV (KMG-IV): sequencing the most valuable type-strain genomes for metagenomic binning, comparative biology and taxonomic classification.</title>
        <authorList>
            <person name="Goeker M."/>
        </authorList>
    </citation>
    <scope>NUCLEOTIDE SEQUENCE [LARGE SCALE GENOMIC DNA]</scope>
    <source>
        <strain evidence="13 14">DSM 29007</strain>
    </source>
</reference>
<keyword evidence="14" id="KW-1185">Reference proteome</keyword>
<evidence type="ECO:0000256" key="2">
    <source>
        <dbReference type="ARBA" id="ARBA00012695"/>
    </source>
</evidence>
<feature type="binding site" evidence="9">
    <location>
        <position position="291"/>
    </location>
    <ligand>
        <name>substrate</name>
    </ligand>
</feature>
<dbReference type="EMBL" id="JACHIA010000001">
    <property type="protein sequence ID" value="MBB6069014.1"/>
    <property type="molecule type" value="Genomic_DNA"/>
</dbReference>
<evidence type="ECO:0000256" key="5">
    <source>
        <dbReference type="ARBA" id="ARBA00022827"/>
    </source>
</evidence>
<comment type="catalytic activity">
    <reaction evidence="8">
        <text>L-proline + a quinone = (S)-1-pyrroline-5-carboxylate + a quinol + H(+)</text>
        <dbReference type="Rhea" id="RHEA:23784"/>
        <dbReference type="ChEBI" id="CHEBI:15378"/>
        <dbReference type="ChEBI" id="CHEBI:17388"/>
        <dbReference type="ChEBI" id="CHEBI:24646"/>
        <dbReference type="ChEBI" id="CHEBI:60039"/>
        <dbReference type="ChEBI" id="CHEBI:132124"/>
        <dbReference type="EC" id="1.5.5.2"/>
    </reaction>
</comment>